<evidence type="ECO:0000313" key="1">
    <source>
        <dbReference type="EMBL" id="QDV38937.1"/>
    </source>
</evidence>
<dbReference type="RefSeq" id="WP_197446577.1">
    <property type="nucleotide sequence ID" value="NZ_CP036426.1"/>
</dbReference>
<sequence length="86" mass="9319">MITKHINVLSHNLTHMKISALNFEGSVDLNENDLPWIIFSAHRGDPDNPAEAMLPLNGPATIATIQQLGLAAINATEADCDDRSVE</sequence>
<dbReference type="AlphaFoldDB" id="A0A518HDK0"/>
<keyword evidence="2" id="KW-1185">Reference proteome</keyword>
<organism evidence="1 2">
    <name type="scientific">Tautonia plasticadhaerens</name>
    <dbReference type="NCBI Taxonomy" id="2527974"/>
    <lineage>
        <taxon>Bacteria</taxon>
        <taxon>Pseudomonadati</taxon>
        <taxon>Planctomycetota</taxon>
        <taxon>Planctomycetia</taxon>
        <taxon>Isosphaerales</taxon>
        <taxon>Isosphaeraceae</taxon>
        <taxon>Tautonia</taxon>
    </lineage>
</organism>
<dbReference type="EMBL" id="CP036426">
    <property type="protein sequence ID" value="QDV38937.1"/>
    <property type="molecule type" value="Genomic_DNA"/>
</dbReference>
<accession>A0A518HDK0</accession>
<proteinExistence type="predicted"/>
<evidence type="ECO:0000313" key="2">
    <source>
        <dbReference type="Proteomes" id="UP000317835"/>
    </source>
</evidence>
<protein>
    <submittedName>
        <fullName evidence="1">Uncharacterized protein</fullName>
    </submittedName>
</protein>
<dbReference type="Proteomes" id="UP000317835">
    <property type="component" value="Chromosome"/>
</dbReference>
<name>A0A518HDK0_9BACT</name>
<reference evidence="1 2" key="1">
    <citation type="submission" date="2019-02" db="EMBL/GenBank/DDBJ databases">
        <title>Deep-cultivation of Planctomycetes and their phenomic and genomic characterization uncovers novel biology.</title>
        <authorList>
            <person name="Wiegand S."/>
            <person name="Jogler M."/>
            <person name="Boedeker C."/>
            <person name="Pinto D."/>
            <person name="Vollmers J."/>
            <person name="Rivas-Marin E."/>
            <person name="Kohn T."/>
            <person name="Peeters S.H."/>
            <person name="Heuer A."/>
            <person name="Rast P."/>
            <person name="Oberbeckmann S."/>
            <person name="Bunk B."/>
            <person name="Jeske O."/>
            <person name="Meyerdierks A."/>
            <person name="Storesund J.E."/>
            <person name="Kallscheuer N."/>
            <person name="Luecker S."/>
            <person name="Lage O.M."/>
            <person name="Pohl T."/>
            <person name="Merkel B.J."/>
            <person name="Hornburger P."/>
            <person name="Mueller R.-W."/>
            <person name="Bruemmer F."/>
            <person name="Labrenz M."/>
            <person name="Spormann A.M."/>
            <person name="Op den Camp H."/>
            <person name="Overmann J."/>
            <person name="Amann R."/>
            <person name="Jetten M.S.M."/>
            <person name="Mascher T."/>
            <person name="Medema M.H."/>
            <person name="Devos D.P."/>
            <person name="Kaster A.-K."/>
            <person name="Ovreas L."/>
            <person name="Rohde M."/>
            <person name="Galperin M.Y."/>
            <person name="Jogler C."/>
        </authorList>
    </citation>
    <scope>NUCLEOTIDE SEQUENCE [LARGE SCALE GENOMIC DNA]</scope>
    <source>
        <strain evidence="1 2">ElP</strain>
    </source>
</reference>
<gene>
    <name evidence="1" type="ORF">ElP_68970</name>
</gene>
<dbReference type="KEGG" id="tpla:ElP_68970"/>